<feature type="region of interest" description="Disordered" evidence="1">
    <location>
        <begin position="382"/>
        <end position="413"/>
    </location>
</feature>
<gene>
    <name evidence="2" type="ORF">GMRT_14548</name>
</gene>
<evidence type="ECO:0000313" key="2">
    <source>
        <dbReference type="EMBL" id="TNJ29057.1"/>
    </source>
</evidence>
<sequence>MIRMSQEDGSMVCPRCRSQADTLTETYIVDNAVTDDQGQLRKTQRDMALFSKPSQESPLEATRETTGLAEWLSKQYGRVSHYITLIQEFIPKKARDKVGELLQAYKGVIDHVKGVFSFLTAEQFKEFIRTNMSLLPALSRKTPEGLLLSNPKGLKITALFNDFKAVAISLCLLATELADKTMSWLELTIVLMATDHQVLCISYNQLQHAMPLIVQALLPPKALMGLRCGVPYALHSLCELYAAMYPLEGISYMELVTTLETAASCVKHLFPCPYIGGVYLESSNTLTKVDMNQFSSLSRYLAHVLGLAFILTLQRLESVQVASVQTVVQHRLWTRFETFQVRITEQLLLVLKNKGIEFTQSHPYLCPLNISELFLRSSQFSQTMTDGDGSKRERQERVDPMKPKEQMEPREPREPMDFVTSSLNIYFSFADADNIAYLTSVLCSLAGLCHLSFNRFLTSLCNSIKRRGKSES</sequence>
<keyword evidence="3" id="KW-1185">Reference proteome</keyword>
<proteinExistence type="predicted"/>
<dbReference type="AlphaFoldDB" id="A0A4Z1T7E0"/>
<dbReference type="Proteomes" id="UP000315496">
    <property type="component" value="Chromosome 2"/>
</dbReference>
<dbReference type="EMBL" id="VDLU01000002">
    <property type="protein sequence ID" value="TNJ29057.1"/>
    <property type="molecule type" value="Genomic_DNA"/>
</dbReference>
<name>A0A4Z1T7E0_GIAMU</name>
<evidence type="ECO:0000313" key="3">
    <source>
        <dbReference type="Proteomes" id="UP000315496"/>
    </source>
</evidence>
<feature type="compositionally biased region" description="Basic and acidic residues" evidence="1">
    <location>
        <begin position="388"/>
        <end position="413"/>
    </location>
</feature>
<comment type="caution">
    <text evidence="2">The sequence shown here is derived from an EMBL/GenBank/DDBJ whole genome shotgun (WGS) entry which is preliminary data.</text>
</comment>
<accession>A0A4Z1T7E0</accession>
<reference evidence="2 3" key="1">
    <citation type="submission" date="2019-05" db="EMBL/GenBank/DDBJ databases">
        <title>The compact genome of Giardia muris reveals important steps in the evolution of intestinal protozoan parasites.</title>
        <authorList>
            <person name="Xu F."/>
            <person name="Jimenez-Gonzalez A."/>
            <person name="Einarsson E."/>
            <person name="Astvaldsson A."/>
            <person name="Peirasmaki D."/>
            <person name="Eckmann L."/>
            <person name="Andersson J.O."/>
            <person name="Svard S.G."/>
            <person name="Jerlstrom-Hultqvist J."/>
        </authorList>
    </citation>
    <scope>NUCLEOTIDE SEQUENCE [LARGE SCALE GENOMIC DNA]</scope>
    <source>
        <strain evidence="2 3">Roberts-Thomson</strain>
    </source>
</reference>
<evidence type="ECO:0000256" key="1">
    <source>
        <dbReference type="SAM" id="MobiDB-lite"/>
    </source>
</evidence>
<protein>
    <submittedName>
        <fullName evidence="2">Uncharacterized protein</fullName>
    </submittedName>
</protein>
<dbReference type="VEuPathDB" id="GiardiaDB:GMRT_14548"/>
<organism evidence="2 3">
    <name type="scientific">Giardia muris</name>
    <dbReference type="NCBI Taxonomy" id="5742"/>
    <lineage>
        <taxon>Eukaryota</taxon>
        <taxon>Metamonada</taxon>
        <taxon>Diplomonadida</taxon>
        <taxon>Hexamitidae</taxon>
        <taxon>Giardiinae</taxon>
        <taxon>Giardia</taxon>
    </lineage>
</organism>